<name>A0A5K7SE46_9BACT</name>
<keyword evidence="2" id="KW-0472">Membrane</keyword>
<evidence type="ECO:0000313" key="5">
    <source>
        <dbReference type="Proteomes" id="UP001193389"/>
    </source>
</evidence>
<feature type="region of interest" description="Disordered" evidence="1">
    <location>
        <begin position="141"/>
        <end position="183"/>
    </location>
</feature>
<dbReference type="EMBL" id="AP018694">
    <property type="protein sequence ID" value="BBE19840.1"/>
    <property type="molecule type" value="Genomic_DNA"/>
</dbReference>
<dbReference type="RefSeq" id="WP_318348050.1">
    <property type="nucleotide sequence ID" value="NZ_AP018694.1"/>
</dbReference>
<keyword evidence="5" id="KW-1185">Reference proteome</keyword>
<accession>A0A5K7SE46</accession>
<dbReference type="AlphaFoldDB" id="A0A5K7SE46"/>
<evidence type="ECO:0000256" key="1">
    <source>
        <dbReference type="SAM" id="MobiDB-lite"/>
    </source>
</evidence>
<keyword evidence="2" id="KW-1133">Transmembrane helix</keyword>
<reference evidence="4" key="1">
    <citation type="journal article" date="2020" name="Int. J. Syst. Evol. Microbiol.">
        <title>Aquipluma nitroreducens gen. nov. sp. nov., a novel facultatively anaerobic bacterium isolated from a freshwater lake.</title>
        <authorList>
            <person name="Watanabe M."/>
            <person name="Kojima H."/>
            <person name="Fukui M."/>
        </authorList>
    </citation>
    <scope>NUCLEOTIDE SEQUENCE</scope>
    <source>
        <strain evidence="4">MeG22</strain>
    </source>
</reference>
<keyword evidence="2" id="KW-0812">Transmembrane</keyword>
<evidence type="ECO:0000313" key="4">
    <source>
        <dbReference type="EMBL" id="BBE19840.1"/>
    </source>
</evidence>
<dbReference type="InterPro" id="IPR055407">
    <property type="entry name" value="TraM_C"/>
</dbReference>
<sequence>MKAYLKRNKPLLFLPLVLIPFVVLIFYVLGGGEKKEKEEQKQKEQQVAKGANYTLPDADKSVAIYDKMDNYSAQKAVTSTHDYNITGEPDSIPEEIVEEEAMTEEQLLSGRKHLYKNDPVPEMNADVSTDLMAHIRQKERTVREDLENSQAEAKSKNEDFDSNQAGKDKRDSNDQKGSAAIPSTGIEELDKVFRQNSRLAKQNDSLNMRLKETTSINQKLEAEKNKHATLEKGGKSGFKPKDTAVPVIEAEVYETTTVLTGNRVKLRLLEEAWLNGAKIPANTFLYGICEVTNERLQIEVLQIPVGEKFVPVQITVCDLDGLPGLYVPDNASRKVAKEVGSSANTSSMFGVSNNPLTYMGMQAADRTAQSLLKMIRIKKVTIKKNTLVYLINKSK</sequence>
<dbReference type="Proteomes" id="UP001193389">
    <property type="component" value="Chromosome"/>
</dbReference>
<dbReference type="Pfam" id="PF12508">
    <property type="entry name" value="Transposon_TraM"/>
    <property type="match status" value="1"/>
</dbReference>
<protein>
    <submittedName>
        <fullName evidence="4">Conjugative transposon protein TraM</fullName>
    </submittedName>
</protein>
<proteinExistence type="predicted"/>
<feature type="transmembrane region" description="Helical" evidence="2">
    <location>
        <begin position="12"/>
        <end position="30"/>
    </location>
</feature>
<feature type="domain" description="Conjugative transposon TraM C-terminal" evidence="3">
    <location>
        <begin position="248"/>
        <end position="390"/>
    </location>
</feature>
<organism evidence="4 5">
    <name type="scientific">Aquipluma nitroreducens</name>
    <dbReference type="NCBI Taxonomy" id="2010828"/>
    <lineage>
        <taxon>Bacteria</taxon>
        <taxon>Pseudomonadati</taxon>
        <taxon>Bacteroidota</taxon>
        <taxon>Bacteroidia</taxon>
        <taxon>Marinilabiliales</taxon>
        <taxon>Prolixibacteraceae</taxon>
        <taxon>Aquipluma</taxon>
    </lineage>
</organism>
<evidence type="ECO:0000259" key="3">
    <source>
        <dbReference type="Pfam" id="PF12508"/>
    </source>
</evidence>
<gene>
    <name evidence="4" type="ORF">AQPE_4028</name>
</gene>
<dbReference type="KEGG" id="anf:AQPE_4028"/>
<evidence type="ECO:0000256" key="2">
    <source>
        <dbReference type="SAM" id="Phobius"/>
    </source>
</evidence>